<dbReference type="GO" id="GO:0004479">
    <property type="term" value="F:methionyl-tRNA formyltransferase activity"/>
    <property type="evidence" value="ECO:0007669"/>
    <property type="project" value="TreeGrafter"/>
</dbReference>
<dbReference type="Gene3D" id="3.40.50.12230">
    <property type="match status" value="1"/>
</dbReference>
<evidence type="ECO:0000259" key="1">
    <source>
        <dbReference type="Pfam" id="PF00551"/>
    </source>
</evidence>
<dbReference type="Pfam" id="PF00551">
    <property type="entry name" value="Formyl_trans_N"/>
    <property type="match status" value="1"/>
</dbReference>
<sequence length="240" mass="25888">MFDTIVLLAGPAELTVLPSVLRGHNPHLAVIPVGTRAELAALDADLLRRARLIAFVTPVIVPGSILARLGYGAFNFHPGPPRYPGWAPSQFALYDQATEFGATVHVMVEQVDAGPIIDLALFPVPADISVLGLEGLAYAHLAHLFWSMAKSLATDPEPPQTRPIKWGSRNCSRRAYRAICNIPLDIAKDELERRIRVFGGNYFGIMPTINLHGVEFRAVLPSPGQAATQTAADSPTSIAI</sequence>
<name>A0A1M6PAR9_9BRAD</name>
<dbReference type="PROSITE" id="PS00373">
    <property type="entry name" value="GART"/>
    <property type="match status" value="1"/>
</dbReference>
<dbReference type="EMBL" id="LT670844">
    <property type="protein sequence ID" value="SHK04972.1"/>
    <property type="molecule type" value="Genomic_DNA"/>
</dbReference>
<protein>
    <submittedName>
        <fullName evidence="2">Formyl transferase</fullName>
    </submittedName>
</protein>
<dbReference type="InterPro" id="IPR001555">
    <property type="entry name" value="GART_AS"/>
</dbReference>
<dbReference type="InterPro" id="IPR036477">
    <property type="entry name" value="Formyl_transf_N_sf"/>
</dbReference>
<feature type="domain" description="Formyl transferase N-terminal" evidence="1">
    <location>
        <begin position="60"/>
        <end position="124"/>
    </location>
</feature>
<evidence type="ECO:0000313" key="3">
    <source>
        <dbReference type="Proteomes" id="UP000189935"/>
    </source>
</evidence>
<reference evidence="2 3" key="1">
    <citation type="submission" date="2016-11" db="EMBL/GenBank/DDBJ databases">
        <authorList>
            <person name="Jaros S."/>
            <person name="Januszkiewicz K."/>
            <person name="Wedrychowicz H."/>
        </authorList>
    </citation>
    <scope>NUCLEOTIDE SEQUENCE [LARGE SCALE GENOMIC DNA]</scope>
    <source>
        <strain evidence="2 3">GAS499</strain>
    </source>
</reference>
<dbReference type="PANTHER" id="PTHR11138">
    <property type="entry name" value="METHIONYL-TRNA FORMYLTRANSFERASE"/>
    <property type="match status" value="1"/>
</dbReference>
<accession>A0A1M6PAR9</accession>
<organism evidence="2 3">
    <name type="scientific">Bradyrhizobium lablabi</name>
    <dbReference type="NCBI Taxonomy" id="722472"/>
    <lineage>
        <taxon>Bacteria</taxon>
        <taxon>Pseudomonadati</taxon>
        <taxon>Pseudomonadota</taxon>
        <taxon>Alphaproteobacteria</taxon>
        <taxon>Hyphomicrobiales</taxon>
        <taxon>Nitrobacteraceae</taxon>
        <taxon>Bradyrhizobium</taxon>
    </lineage>
</organism>
<dbReference type="RefSeq" id="WP_079538222.1">
    <property type="nucleotide sequence ID" value="NZ_LT670844.1"/>
</dbReference>
<dbReference type="Proteomes" id="UP000189935">
    <property type="component" value="Chromosome I"/>
</dbReference>
<dbReference type="AlphaFoldDB" id="A0A1M6PAR9"/>
<evidence type="ECO:0000313" key="2">
    <source>
        <dbReference type="EMBL" id="SHK04972.1"/>
    </source>
</evidence>
<proteinExistence type="predicted"/>
<keyword evidence="2" id="KW-0808">Transferase</keyword>
<gene>
    <name evidence="2" type="ORF">SAMN05444159_2278</name>
</gene>
<dbReference type="SUPFAM" id="SSF53328">
    <property type="entry name" value="Formyltransferase"/>
    <property type="match status" value="1"/>
</dbReference>
<dbReference type="PANTHER" id="PTHR11138:SF5">
    <property type="entry name" value="METHIONYL-TRNA FORMYLTRANSFERASE, MITOCHONDRIAL"/>
    <property type="match status" value="1"/>
</dbReference>
<dbReference type="InterPro" id="IPR002376">
    <property type="entry name" value="Formyl_transf_N"/>
</dbReference>